<dbReference type="InterPro" id="IPR023165">
    <property type="entry name" value="rRNA_Ade_diMease-like_C"/>
</dbReference>
<dbReference type="OrthoDB" id="9814755at2"/>
<evidence type="ECO:0000256" key="4">
    <source>
        <dbReference type="ARBA" id="ARBA00022679"/>
    </source>
</evidence>
<dbReference type="Proteomes" id="UP000005835">
    <property type="component" value="Unassembled WGS sequence"/>
</dbReference>
<dbReference type="EMBL" id="ADMG01000016">
    <property type="protein sequence ID" value="EKB31926.1"/>
    <property type="molecule type" value="Genomic_DNA"/>
</dbReference>
<dbReference type="InterPro" id="IPR020598">
    <property type="entry name" value="rRNA_Ade_methylase_Trfase_N"/>
</dbReference>
<evidence type="ECO:0000256" key="7">
    <source>
        <dbReference type="HAMAP-Rule" id="MF_00607"/>
    </source>
</evidence>
<evidence type="ECO:0000256" key="6">
    <source>
        <dbReference type="ARBA" id="ARBA00022884"/>
    </source>
</evidence>
<feature type="binding site" evidence="7 8">
    <location>
        <position position="90"/>
    </location>
    <ligand>
        <name>S-adenosyl-L-methionine</name>
        <dbReference type="ChEBI" id="CHEBI:59789"/>
    </ligand>
</feature>
<dbReference type="AlphaFoldDB" id="K1JNW7"/>
<comment type="function">
    <text evidence="7">Specifically dimethylates two adjacent adenosines (A1518 and A1519) in the loop of a conserved hairpin near the 3'-end of 16S rRNA in the 30S particle. May play a critical role in biogenesis of 30S subunits.</text>
</comment>
<keyword evidence="4 7" id="KW-0808">Transferase</keyword>
<feature type="binding site" evidence="7 8">
    <location>
        <position position="18"/>
    </location>
    <ligand>
        <name>S-adenosyl-L-methionine</name>
        <dbReference type="ChEBI" id="CHEBI:59789"/>
    </ligand>
</feature>
<evidence type="ECO:0000313" key="10">
    <source>
        <dbReference type="EMBL" id="EKB31926.1"/>
    </source>
</evidence>
<evidence type="ECO:0000256" key="8">
    <source>
        <dbReference type="PROSITE-ProRule" id="PRU01026"/>
    </source>
</evidence>
<dbReference type="NCBIfam" id="TIGR00755">
    <property type="entry name" value="ksgA"/>
    <property type="match status" value="1"/>
</dbReference>
<dbReference type="Gene3D" id="3.40.50.150">
    <property type="entry name" value="Vaccinia Virus protein VP39"/>
    <property type="match status" value="1"/>
</dbReference>
<evidence type="ECO:0000256" key="5">
    <source>
        <dbReference type="ARBA" id="ARBA00022691"/>
    </source>
</evidence>
<comment type="subcellular location">
    <subcellularLocation>
        <location evidence="7">Cytoplasm</location>
    </subcellularLocation>
</comment>
<dbReference type="GO" id="GO:0005829">
    <property type="term" value="C:cytosol"/>
    <property type="evidence" value="ECO:0007669"/>
    <property type="project" value="TreeGrafter"/>
</dbReference>
<name>K1JNW7_9BURK</name>
<feature type="binding site" evidence="7 8">
    <location>
        <position position="110"/>
    </location>
    <ligand>
        <name>S-adenosyl-L-methionine</name>
        <dbReference type="ChEBI" id="CHEBI:59789"/>
    </ligand>
</feature>
<dbReference type="EC" id="2.1.1.182" evidence="7"/>
<keyword evidence="2 7" id="KW-0698">rRNA processing</keyword>
<dbReference type="FunFam" id="1.10.8.100:FF:000001">
    <property type="entry name" value="Ribosomal RNA small subunit methyltransferase A"/>
    <property type="match status" value="1"/>
</dbReference>
<reference evidence="10 11" key="1">
    <citation type="submission" date="2012-05" db="EMBL/GenBank/DDBJ databases">
        <title>The Genome Sequence of Sutterella wadsworthensis 2_1_59BFAA.</title>
        <authorList>
            <consortium name="The Broad Institute Genome Sequencing Platform"/>
            <person name="Earl A."/>
            <person name="Ward D."/>
            <person name="Feldgarden M."/>
            <person name="Gevers D."/>
            <person name="Daigneault M."/>
            <person name="Strauss J."/>
            <person name="Allen-Vercoe E."/>
            <person name="Walker B."/>
            <person name="Young S.K."/>
            <person name="Zeng Q."/>
            <person name="Gargeya S."/>
            <person name="Fitzgerald M."/>
            <person name="Haas B."/>
            <person name="Abouelleil A."/>
            <person name="Alvarado L."/>
            <person name="Arachchi H.M."/>
            <person name="Berlin A.M."/>
            <person name="Chapman S.B."/>
            <person name="Goldberg J."/>
            <person name="Griggs A."/>
            <person name="Gujja S."/>
            <person name="Hansen M."/>
            <person name="Howarth C."/>
            <person name="Imamovic A."/>
            <person name="Larimer J."/>
            <person name="McCowen C."/>
            <person name="Montmayeur A."/>
            <person name="Murphy C."/>
            <person name="Neiman D."/>
            <person name="Pearson M."/>
            <person name="Priest M."/>
            <person name="Roberts A."/>
            <person name="Saif S."/>
            <person name="Shea T."/>
            <person name="Sisk P."/>
            <person name="Sykes S."/>
            <person name="Wortman J."/>
            <person name="Nusbaum C."/>
            <person name="Birren B."/>
        </authorList>
    </citation>
    <scope>NUCLEOTIDE SEQUENCE [LARGE SCALE GENOMIC DNA]</scope>
    <source>
        <strain evidence="10 11">2_1_59BFAA</strain>
    </source>
</reference>
<feature type="binding site" evidence="7 8">
    <location>
        <position position="45"/>
    </location>
    <ligand>
        <name>S-adenosyl-L-methionine</name>
        <dbReference type="ChEBI" id="CHEBI:59789"/>
    </ligand>
</feature>
<dbReference type="Gene3D" id="1.10.8.100">
    <property type="entry name" value="Ribosomal RNA adenine dimethylase-like, domain 2"/>
    <property type="match status" value="1"/>
</dbReference>
<protein>
    <recommendedName>
        <fullName evidence="7">Ribosomal RNA small subunit methyltransferase A</fullName>
        <ecNumber evidence="7">2.1.1.182</ecNumber>
    </recommendedName>
    <alternativeName>
        <fullName evidence="7">16S rRNA (adenine(1518)-N(6)/adenine(1519)-N(6))-dimethyltransferase</fullName>
    </alternativeName>
    <alternativeName>
        <fullName evidence="7">16S rRNA dimethyladenosine transferase</fullName>
    </alternativeName>
    <alternativeName>
        <fullName evidence="7">16S rRNA dimethylase</fullName>
    </alternativeName>
    <alternativeName>
        <fullName evidence="7">S-adenosylmethionine-6-N', N'-adenosyl(rRNA) dimethyltransferase</fullName>
    </alternativeName>
</protein>
<proteinExistence type="inferred from homology"/>
<dbReference type="SMART" id="SM00650">
    <property type="entry name" value="rADc"/>
    <property type="match status" value="1"/>
</dbReference>
<dbReference type="PATRIC" id="fig|742823.3.peg.500"/>
<accession>K1JNW7</accession>
<dbReference type="PANTHER" id="PTHR11727">
    <property type="entry name" value="DIMETHYLADENOSINE TRANSFERASE"/>
    <property type="match status" value="1"/>
</dbReference>
<evidence type="ECO:0000313" key="11">
    <source>
        <dbReference type="Proteomes" id="UP000005835"/>
    </source>
</evidence>
<dbReference type="GO" id="GO:0052908">
    <property type="term" value="F:16S rRNA (adenine(1518)-N(6)/adenine(1519)-N(6))-dimethyltransferase activity"/>
    <property type="evidence" value="ECO:0007669"/>
    <property type="project" value="UniProtKB-EC"/>
</dbReference>
<evidence type="ECO:0000256" key="1">
    <source>
        <dbReference type="ARBA" id="ARBA00022490"/>
    </source>
</evidence>
<comment type="caution">
    <text evidence="10">The sequence shown here is derived from an EMBL/GenBank/DDBJ whole genome shotgun (WGS) entry which is preliminary data.</text>
</comment>
<dbReference type="HOGENOM" id="CLU_041220_0_1_4"/>
<dbReference type="InterPro" id="IPR011530">
    <property type="entry name" value="rRNA_adenine_dimethylase"/>
</dbReference>
<dbReference type="PROSITE" id="PS51689">
    <property type="entry name" value="SAM_RNA_A_N6_MT"/>
    <property type="match status" value="1"/>
</dbReference>
<evidence type="ECO:0000256" key="2">
    <source>
        <dbReference type="ARBA" id="ARBA00022552"/>
    </source>
</evidence>
<dbReference type="GO" id="GO:0003723">
    <property type="term" value="F:RNA binding"/>
    <property type="evidence" value="ECO:0007669"/>
    <property type="project" value="UniProtKB-UniRule"/>
</dbReference>
<keyword evidence="11" id="KW-1185">Reference proteome</keyword>
<comment type="similarity">
    <text evidence="7">Belongs to the class I-like SAM-binding methyltransferase superfamily. rRNA adenine N(6)-methyltransferase family. RsmA subfamily.</text>
</comment>
<feature type="domain" description="Ribosomal RNA adenine methylase transferase N-terminal" evidence="9">
    <location>
        <begin position="25"/>
        <end position="195"/>
    </location>
</feature>
<evidence type="ECO:0000256" key="3">
    <source>
        <dbReference type="ARBA" id="ARBA00022603"/>
    </source>
</evidence>
<sequence length="271" mass="30485">MKQEWLEGHKARKRFGQNFLHDRHWIERIVRGIDPKPGDALIEIGPGQAALTREVIACAGHEAAVEIDRDLAQFLREQFSPEELTLIEADALKLDWTTVLEGRRLRIIGNLPYNISSPLLFALMSAADRVIDQHFMLQREVVDRMVAEPGSKTYGRLSVMLQYRYVMHKLFDVPPGAFVPPPKVTSSIVRMVPRPVESLPEVDMEIFSQVVALAFQQRRKTLRNALSTLMDDAAIKRAGVNPAARAETLDVAAFVRLAREAANLPHHADAV</sequence>
<dbReference type="eggNOG" id="COG0030">
    <property type="taxonomic scope" value="Bacteria"/>
</dbReference>
<dbReference type="STRING" id="742823.HMPREF9465_00503"/>
<dbReference type="PANTHER" id="PTHR11727:SF7">
    <property type="entry name" value="DIMETHYLADENOSINE TRANSFERASE-RELATED"/>
    <property type="match status" value="1"/>
</dbReference>
<gene>
    <name evidence="7" type="primary">rsmA</name>
    <name evidence="7" type="synonym">ksgA</name>
    <name evidence="10" type="ORF">HMPREF9465_00503</name>
</gene>
<dbReference type="Pfam" id="PF00398">
    <property type="entry name" value="RrnaAD"/>
    <property type="match status" value="1"/>
</dbReference>
<evidence type="ECO:0000259" key="9">
    <source>
        <dbReference type="SMART" id="SM00650"/>
    </source>
</evidence>
<keyword evidence="6 7" id="KW-0694">RNA-binding</keyword>
<dbReference type="RefSeq" id="WP_005433828.1">
    <property type="nucleotide sequence ID" value="NZ_JH815514.1"/>
</dbReference>
<dbReference type="InterPro" id="IPR029063">
    <property type="entry name" value="SAM-dependent_MTases_sf"/>
</dbReference>
<dbReference type="InterPro" id="IPR001737">
    <property type="entry name" value="KsgA/Erm"/>
</dbReference>
<dbReference type="SUPFAM" id="SSF53335">
    <property type="entry name" value="S-adenosyl-L-methionine-dependent methyltransferases"/>
    <property type="match status" value="1"/>
</dbReference>
<feature type="binding site" evidence="7 8">
    <location>
        <position position="66"/>
    </location>
    <ligand>
        <name>S-adenosyl-L-methionine</name>
        <dbReference type="ChEBI" id="CHEBI:59789"/>
    </ligand>
</feature>
<feature type="binding site" evidence="7 8">
    <location>
        <position position="20"/>
    </location>
    <ligand>
        <name>S-adenosyl-L-methionine</name>
        <dbReference type="ChEBI" id="CHEBI:59789"/>
    </ligand>
</feature>
<organism evidence="10 11">
    <name type="scientific">Sutterella wadsworthensis 2_1_59BFAA</name>
    <dbReference type="NCBI Taxonomy" id="742823"/>
    <lineage>
        <taxon>Bacteria</taxon>
        <taxon>Pseudomonadati</taxon>
        <taxon>Pseudomonadota</taxon>
        <taxon>Betaproteobacteria</taxon>
        <taxon>Burkholderiales</taxon>
        <taxon>Sutterellaceae</taxon>
        <taxon>Sutterella</taxon>
    </lineage>
</organism>
<dbReference type="HAMAP" id="MF_00607">
    <property type="entry name" value="16SrRNA_methyltr_A"/>
    <property type="match status" value="1"/>
</dbReference>
<keyword evidence="3 7" id="KW-0489">Methyltransferase</keyword>
<comment type="catalytic activity">
    <reaction evidence="7">
        <text>adenosine(1518)/adenosine(1519) in 16S rRNA + 4 S-adenosyl-L-methionine = N(6)-dimethyladenosine(1518)/N(6)-dimethyladenosine(1519) in 16S rRNA + 4 S-adenosyl-L-homocysteine + 4 H(+)</text>
        <dbReference type="Rhea" id="RHEA:19609"/>
        <dbReference type="Rhea" id="RHEA-COMP:10232"/>
        <dbReference type="Rhea" id="RHEA-COMP:10233"/>
        <dbReference type="ChEBI" id="CHEBI:15378"/>
        <dbReference type="ChEBI" id="CHEBI:57856"/>
        <dbReference type="ChEBI" id="CHEBI:59789"/>
        <dbReference type="ChEBI" id="CHEBI:74411"/>
        <dbReference type="ChEBI" id="CHEBI:74493"/>
        <dbReference type="EC" id="2.1.1.182"/>
    </reaction>
</comment>
<keyword evidence="5 7" id="KW-0949">S-adenosyl-L-methionine</keyword>
<keyword evidence="1 7" id="KW-0963">Cytoplasm</keyword>